<evidence type="ECO:0000313" key="3">
    <source>
        <dbReference type="Proteomes" id="UP000486351"/>
    </source>
</evidence>
<evidence type="ECO:0000256" key="1">
    <source>
        <dbReference type="SAM" id="SignalP"/>
    </source>
</evidence>
<evidence type="ECO:0000313" key="2">
    <source>
        <dbReference type="EMBL" id="KAE9361046.1"/>
    </source>
</evidence>
<feature type="signal peptide" evidence="1">
    <location>
        <begin position="1"/>
        <end position="18"/>
    </location>
</feature>
<accession>A0A6G0SKE2</accession>
<comment type="caution">
    <text evidence="2">The sequence shown here is derived from an EMBL/GenBank/DDBJ whole genome shotgun (WGS) entry which is preliminary data.</text>
</comment>
<evidence type="ECO:0008006" key="4">
    <source>
        <dbReference type="Google" id="ProtNLM"/>
    </source>
</evidence>
<reference evidence="2 3" key="1">
    <citation type="submission" date="2018-09" db="EMBL/GenBank/DDBJ databases">
        <title>Genomic investigation of the strawberry pathogen Phytophthora fragariae indicates pathogenicity is determined by transcriptional variation in three key races.</title>
        <authorList>
            <person name="Adams T.M."/>
            <person name="Armitage A.D."/>
            <person name="Sobczyk M.K."/>
            <person name="Bates H.J."/>
            <person name="Dunwell J.M."/>
            <person name="Nellist C.F."/>
            <person name="Harrison R.J."/>
        </authorList>
    </citation>
    <scope>NUCLEOTIDE SEQUENCE [LARGE SCALE GENOMIC DNA]</scope>
    <source>
        <strain evidence="2 3">NOV-77</strain>
    </source>
</reference>
<proteinExistence type="predicted"/>
<gene>
    <name evidence="2" type="ORF">PF008_g1421</name>
</gene>
<sequence>MLLCCMPVAVLLQRCVHCYDAALLPVVAVLLHQCRPFLSCCSATCKQQCYCSDASIALMLLC</sequence>
<dbReference type="AlphaFoldDB" id="A0A6G0SKE2"/>
<dbReference type="EMBL" id="QXFY01000034">
    <property type="protein sequence ID" value="KAE9361046.1"/>
    <property type="molecule type" value="Genomic_DNA"/>
</dbReference>
<keyword evidence="1" id="KW-0732">Signal</keyword>
<protein>
    <recommendedName>
        <fullName evidence="4">Secreted protein</fullName>
    </recommendedName>
</protein>
<feature type="chain" id="PRO_5026333237" description="Secreted protein" evidence="1">
    <location>
        <begin position="19"/>
        <end position="62"/>
    </location>
</feature>
<dbReference type="Proteomes" id="UP000486351">
    <property type="component" value="Unassembled WGS sequence"/>
</dbReference>
<organism evidence="2 3">
    <name type="scientific">Phytophthora fragariae</name>
    <dbReference type="NCBI Taxonomy" id="53985"/>
    <lineage>
        <taxon>Eukaryota</taxon>
        <taxon>Sar</taxon>
        <taxon>Stramenopiles</taxon>
        <taxon>Oomycota</taxon>
        <taxon>Peronosporomycetes</taxon>
        <taxon>Peronosporales</taxon>
        <taxon>Peronosporaceae</taxon>
        <taxon>Phytophthora</taxon>
    </lineage>
</organism>
<name>A0A6G0SKE2_9STRA</name>